<evidence type="ECO:0000313" key="7">
    <source>
        <dbReference type="Proteomes" id="UP000635606"/>
    </source>
</evidence>
<proteinExistence type="predicted"/>
<feature type="domain" description="HTH tetR-type" evidence="5">
    <location>
        <begin position="9"/>
        <end position="69"/>
    </location>
</feature>
<keyword evidence="3" id="KW-0804">Transcription</keyword>
<dbReference type="Gene3D" id="1.10.357.10">
    <property type="entry name" value="Tetracycline Repressor, domain 2"/>
    <property type="match status" value="1"/>
</dbReference>
<reference evidence="6" key="1">
    <citation type="submission" date="2021-01" db="EMBL/GenBank/DDBJ databases">
        <title>Whole genome shotgun sequence of Virgisporangium ochraceum NBRC 16418.</title>
        <authorList>
            <person name="Komaki H."/>
            <person name="Tamura T."/>
        </authorList>
    </citation>
    <scope>NUCLEOTIDE SEQUENCE</scope>
    <source>
        <strain evidence="6">NBRC 16418</strain>
    </source>
</reference>
<evidence type="ECO:0000256" key="4">
    <source>
        <dbReference type="PROSITE-ProRule" id="PRU00335"/>
    </source>
</evidence>
<dbReference type="PROSITE" id="PS01081">
    <property type="entry name" value="HTH_TETR_1"/>
    <property type="match status" value="1"/>
</dbReference>
<feature type="DNA-binding region" description="H-T-H motif" evidence="4">
    <location>
        <begin position="32"/>
        <end position="51"/>
    </location>
</feature>
<protein>
    <submittedName>
        <fullName evidence="6">TetR family transcriptional regulator</fullName>
    </submittedName>
</protein>
<evidence type="ECO:0000256" key="1">
    <source>
        <dbReference type="ARBA" id="ARBA00023015"/>
    </source>
</evidence>
<sequence>MTAWDRQRAALRAEITATACALFVEQGFDATTVDQIVETVGISRRSFFRYFGSKEDVLLGDLAARGDAVARALAARPADEDPWTALRNAMLDAAPETFADPVADLAIARMMHGSPTLRARLFEKRQHWRDALVPLVADRVGGPDAVFTASAVVSAVLSCVDTASDAWVASDGKADMADLYDRAVVAIRS</sequence>
<dbReference type="GO" id="GO:0000976">
    <property type="term" value="F:transcription cis-regulatory region binding"/>
    <property type="evidence" value="ECO:0007669"/>
    <property type="project" value="TreeGrafter"/>
</dbReference>
<dbReference type="SUPFAM" id="SSF46689">
    <property type="entry name" value="Homeodomain-like"/>
    <property type="match status" value="1"/>
</dbReference>
<dbReference type="InterPro" id="IPR023772">
    <property type="entry name" value="DNA-bd_HTH_TetR-type_CS"/>
</dbReference>
<dbReference type="Gene3D" id="1.10.10.60">
    <property type="entry name" value="Homeodomain-like"/>
    <property type="match status" value="1"/>
</dbReference>
<evidence type="ECO:0000256" key="2">
    <source>
        <dbReference type="ARBA" id="ARBA00023125"/>
    </source>
</evidence>
<dbReference type="PRINTS" id="PR00455">
    <property type="entry name" value="HTHTETR"/>
</dbReference>
<dbReference type="PANTHER" id="PTHR30055">
    <property type="entry name" value="HTH-TYPE TRANSCRIPTIONAL REGULATOR RUTR"/>
    <property type="match status" value="1"/>
</dbReference>
<dbReference type="Pfam" id="PF00440">
    <property type="entry name" value="TetR_N"/>
    <property type="match status" value="1"/>
</dbReference>
<accession>A0A8J4EHN1</accession>
<name>A0A8J4EHN1_9ACTN</name>
<gene>
    <name evidence="6" type="ORF">Voc01_072890</name>
</gene>
<dbReference type="PROSITE" id="PS50977">
    <property type="entry name" value="HTH_TETR_2"/>
    <property type="match status" value="1"/>
</dbReference>
<dbReference type="RefSeq" id="WP_239160738.1">
    <property type="nucleotide sequence ID" value="NZ_BOPH01000099.1"/>
</dbReference>
<keyword evidence="7" id="KW-1185">Reference proteome</keyword>
<dbReference type="PANTHER" id="PTHR30055:SF238">
    <property type="entry name" value="MYCOFACTOCIN BIOSYNTHESIS TRANSCRIPTIONAL REGULATOR MFTR-RELATED"/>
    <property type="match status" value="1"/>
</dbReference>
<dbReference type="EMBL" id="BOPH01000099">
    <property type="protein sequence ID" value="GIJ72372.1"/>
    <property type="molecule type" value="Genomic_DNA"/>
</dbReference>
<keyword evidence="2 4" id="KW-0238">DNA-binding</keyword>
<evidence type="ECO:0000259" key="5">
    <source>
        <dbReference type="PROSITE" id="PS50977"/>
    </source>
</evidence>
<comment type="caution">
    <text evidence="6">The sequence shown here is derived from an EMBL/GenBank/DDBJ whole genome shotgun (WGS) entry which is preliminary data.</text>
</comment>
<dbReference type="InterPro" id="IPR009057">
    <property type="entry name" value="Homeodomain-like_sf"/>
</dbReference>
<dbReference type="Proteomes" id="UP000635606">
    <property type="component" value="Unassembled WGS sequence"/>
</dbReference>
<dbReference type="InterPro" id="IPR001647">
    <property type="entry name" value="HTH_TetR"/>
</dbReference>
<dbReference type="Pfam" id="PF17754">
    <property type="entry name" value="TetR_C_14"/>
    <property type="match status" value="1"/>
</dbReference>
<dbReference type="InterPro" id="IPR041347">
    <property type="entry name" value="MftR_C"/>
</dbReference>
<dbReference type="AlphaFoldDB" id="A0A8J4EHN1"/>
<evidence type="ECO:0000313" key="6">
    <source>
        <dbReference type="EMBL" id="GIJ72372.1"/>
    </source>
</evidence>
<dbReference type="GO" id="GO:0003700">
    <property type="term" value="F:DNA-binding transcription factor activity"/>
    <property type="evidence" value="ECO:0007669"/>
    <property type="project" value="TreeGrafter"/>
</dbReference>
<organism evidence="6 7">
    <name type="scientific">Virgisporangium ochraceum</name>
    <dbReference type="NCBI Taxonomy" id="65505"/>
    <lineage>
        <taxon>Bacteria</taxon>
        <taxon>Bacillati</taxon>
        <taxon>Actinomycetota</taxon>
        <taxon>Actinomycetes</taxon>
        <taxon>Micromonosporales</taxon>
        <taxon>Micromonosporaceae</taxon>
        <taxon>Virgisporangium</taxon>
    </lineage>
</organism>
<keyword evidence="1" id="KW-0805">Transcription regulation</keyword>
<evidence type="ECO:0000256" key="3">
    <source>
        <dbReference type="ARBA" id="ARBA00023163"/>
    </source>
</evidence>
<dbReference type="InterPro" id="IPR050109">
    <property type="entry name" value="HTH-type_TetR-like_transc_reg"/>
</dbReference>